<evidence type="ECO:0000256" key="1">
    <source>
        <dbReference type="SAM" id="SignalP"/>
    </source>
</evidence>
<dbReference type="EMBL" id="SGXA01000002">
    <property type="protein sequence ID" value="RZS70824.1"/>
    <property type="molecule type" value="Genomic_DNA"/>
</dbReference>
<keyword evidence="1" id="KW-0732">Signal</keyword>
<dbReference type="InterPro" id="IPR011493">
    <property type="entry name" value="GLUG"/>
</dbReference>
<evidence type="ECO:0000313" key="4">
    <source>
        <dbReference type="EMBL" id="RZS70824.1"/>
    </source>
</evidence>
<accession>A0A4Q7MSC2</accession>
<feature type="signal peptide" evidence="1">
    <location>
        <begin position="1"/>
        <end position="22"/>
    </location>
</feature>
<dbReference type="Proteomes" id="UP000293874">
    <property type="component" value="Unassembled WGS sequence"/>
</dbReference>
<proteinExistence type="predicted"/>
<keyword evidence="5" id="KW-1185">Reference proteome</keyword>
<name>A0A4Q7MSC2_9BACT</name>
<dbReference type="Gene3D" id="2.160.20.110">
    <property type="match status" value="1"/>
</dbReference>
<dbReference type="Pfam" id="PF07581">
    <property type="entry name" value="Glug"/>
    <property type="match status" value="2"/>
</dbReference>
<feature type="domain" description="GLUG" evidence="2">
    <location>
        <begin position="314"/>
        <end position="339"/>
    </location>
</feature>
<organism evidence="4 5">
    <name type="scientific">Pseudobacter ginsenosidimutans</name>
    <dbReference type="NCBI Taxonomy" id="661488"/>
    <lineage>
        <taxon>Bacteria</taxon>
        <taxon>Pseudomonadati</taxon>
        <taxon>Bacteroidota</taxon>
        <taxon>Chitinophagia</taxon>
        <taxon>Chitinophagales</taxon>
        <taxon>Chitinophagaceae</taxon>
        <taxon>Pseudobacter</taxon>
    </lineage>
</organism>
<gene>
    <name evidence="4" type="ORF">EV199_2719</name>
</gene>
<dbReference type="InterPro" id="IPR026444">
    <property type="entry name" value="Secre_tail"/>
</dbReference>
<dbReference type="RefSeq" id="WP_158643862.1">
    <property type="nucleotide sequence ID" value="NZ_CP042431.1"/>
</dbReference>
<feature type="chain" id="PRO_5020231990" evidence="1">
    <location>
        <begin position="23"/>
        <end position="824"/>
    </location>
</feature>
<feature type="domain" description="Secretion system C-terminal sorting" evidence="3">
    <location>
        <begin position="759"/>
        <end position="813"/>
    </location>
</feature>
<evidence type="ECO:0000259" key="3">
    <source>
        <dbReference type="Pfam" id="PF18962"/>
    </source>
</evidence>
<evidence type="ECO:0000313" key="5">
    <source>
        <dbReference type="Proteomes" id="UP000293874"/>
    </source>
</evidence>
<dbReference type="NCBIfam" id="TIGR04183">
    <property type="entry name" value="Por_Secre_tail"/>
    <property type="match status" value="1"/>
</dbReference>
<dbReference type="Pfam" id="PF18962">
    <property type="entry name" value="Por_Secre_tail"/>
    <property type="match status" value="1"/>
</dbReference>
<protein>
    <submittedName>
        <fullName evidence="4">Putative secreted protein (Por secretion system target)</fullName>
    </submittedName>
</protein>
<dbReference type="OrthoDB" id="9801383at2"/>
<comment type="caution">
    <text evidence="4">The sequence shown here is derived from an EMBL/GenBank/DDBJ whole genome shotgun (WGS) entry which is preliminary data.</text>
</comment>
<dbReference type="AlphaFoldDB" id="A0A4Q7MSC2"/>
<evidence type="ECO:0000259" key="2">
    <source>
        <dbReference type="Pfam" id="PF07581"/>
    </source>
</evidence>
<feature type="domain" description="GLUG" evidence="2">
    <location>
        <begin position="282"/>
        <end position="310"/>
    </location>
</feature>
<reference evidence="4 5" key="1">
    <citation type="submission" date="2019-02" db="EMBL/GenBank/DDBJ databases">
        <title>Genomic Encyclopedia of Type Strains, Phase IV (KMG-IV): sequencing the most valuable type-strain genomes for metagenomic binning, comparative biology and taxonomic classification.</title>
        <authorList>
            <person name="Goeker M."/>
        </authorList>
    </citation>
    <scope>NUCLEOTIDE SEQUENCE [LARGE SCALE GENOMIC DNA]</scope>
    <source>
        <strain evidence="4 5">DSM 18116</strain>
    </source>
</reference>
<sequence>MKLKSFACYVLLFLCTLAGSRAQTAIAPEGAGTKSNPFQIASLENLYWISQNPDQWAESNYYIQTANIDALGTANWFPNGSGGYYGFPCIGGYSQAVGNQQSGTFAGTYDGQGFYIYGLYINRGPEYVGFFGFTSNATIKNLTLRSPWVIVNKVTGAVNTWQGSALLVANGSVNLSFVRIRNGIFTNNGIHAYIGGMLGRMQAVTAKDCSVDAVVNSTSDNLGQTGMFIGYSESNTGVFTKCSASGAFSMNRNGQAGGFFGAVANGNYTFSNCFSTVSLNAGSAAVGGFAGTIFGNGTTISNCYSTGTVTGSPVGGFIGNASGTAGSRVTNCYSTGRVNSASGGGFIGGGATNITFSGCAFDMTTSAKTTGANGSTPAGITGRATAAMKVQANFTGWDFMGETTNGTNDYWFINASANNGYPSLKGRIREWAGSAGNAWETSAHWLYGIIPDENSIVLLKATTYVPIPNGNKTVDMISFEGVNLIWQWGNYDLTCNQVLGSGAAAHLRFNGTGKLNINVPDGEPRIFPAGLAAYTPLTITNKTGAADLFSVKVYDEVFKNGGSSGDIVAEARIRHTWNISKANPNAGTGIDLSFRWPGTSTYGEMTEPALFHFEDGKWRQQNSGSTSSSITSFTYNNYTGSFSPFAIADKAALVLPLQWGIFTATKEKNASSLKWTTGSETDTKDFLVQHSTNQSSWNTIGTVPAAGNSTKTQQYSFTHTKPASGINYYRLLQRDINNNSSLSKTVSLRFDHSTASISIYPNPVTNGKITVSSTQPGSAQIYNSNGVMVLQKNINAGTQELNLFLPAGMYYFRSGEHSIPFLIR</sequence>